<dbReference type="EMBL" id="LUGM01000002">
    <property type="protein sequence ID" value="KYH13272.1"/>
    <property type="molecule type" value="Genomic_DNA"/>
</dbReference>
<gene>
    <name evidence="2" type="ORF">A0131_00390</name>
</gene>
<dbReference type="NCBIfam" id="TIGR00176">
    <property type="entry name" value="mobB"/>
    <property type="match status" value="1"/>
</dbReference>
<dbReference type="InterPro" id="IPR027417">
    <property type="entry name" value="P-loop_NTPase"/>
</dbReference>
<evidence type="ECO:0000313" key="3">
    <source>
        <dbReference type="Proteomes" id="UP000075418"/>
    </source>
</evidence>
<dbReference type="PANTHER" id="PTHR40072">
    <property type="entry name" value="MOLYBDOPTERIN-GUANINE DINUCLEOTIDE BIOSYNTHESIS ADAPTER PROTEIN-RELATED"/>
    <property type="match status" value="1"/>
</dbReference>
<dbReference type="SUPFAM" id="SSF52540">
    <property type="entry name" value="P-loop containing nucleoside triphosphate hydrolases"/>
    <property type="match status" value="1"/>
</dbReference>
<name>A0A151A1M1_9STAP</name>
<reference evidence="2 3" key="1">
    <citation type="submission" date="2016-02" db="EMBL/GenBank/DDBJ databases">
        <title>Draft genome sequence of hydrocarbon degrading Staphylococcus saprophyticus Strain CNV2, isolated from crude-oil contaminated soil from Noonmati Oil Refinery, Guwahati, Assam, India.</title>
        <authorList>
            <person name="Mukherjee A."/>
            <person name="Chettri B."/>
            <person name="Langpoklakpam J."/>
            <person name="Singh A.K."/>
            <person name="Chattopadhyay D.J."/>
        </authorList>
    </citation>
    <scope>NUCLEOTIDE SEQUENCE [LARGE SCALE GENOMIC DNA]</scope>
    <source>
        <strain evidence="2 3">CNV2</strain>
    </source>
</reference>
<accession>A0A151A1M1</accession>
<sequence>MILQIVGYKDSGKTTLMSHTIKVLKSFDLKVATIKNHGHGGEITLQDSNVDHMKHFSAGADQSIVQGENYRQTVTNVAKQNLKELITESVTIDSDIILVEGFKEAPYDKVIVYQNQADYHKLTQLSNVQYHINLREEHAYKQYESWLLTFLRTKGLIE</sequence>
<evidence type="ECO:0000259" key="1">
    <source>
        <dbReference type="Pfam" id="PF03205"/>
    </source>
</evidence>
<evidence type="ECO:0000313" key="2">
    <source>
        <dbReference type="EMBL" id="KYH13272.1"/>
    </source>
</evidence>
<feature type="domain" description="Molybdopterin-guanine dinucleotide biosynthesis protein B (MobB)" evidence="1">
    <location>
        <begin position="2"/>
        <end position="124"/>
    </location>
</feature>
<dbReference type="InterPro" id="IPR052539">
    <property type="entry name" value="MGD_biosynthesis_adapter"/>
</dbReference>
<dbReference type="RefSeq" id="WP_061853502.1">
    <property type="nucleotide sequence ID" value="NZ_LUGM01000002.1"/>
</dbReference>
<dbReference type="InterPro" id="IPR004435">
    <property type="entry name" value="MobB_dom"/>
</dbReference>
<dbReference type="GO" id="GO:0006777">
    <property type="term" value="P:Mo-molybdopterin cofactor biosynthetic process"/>
    <property type="evidence" value="ECO:0007669"/>
    <property type="project" value="InterPro"/>
</dbReference>
<protein>
    <submittedName>
        <fullName evidence="2">Molybdopterin-guanine dinucleotide biosynthesis protein B</fullName>
    </submittedName>
</protein>
<dbReference type="Proteomes" id="UP000075418">
    <property type="component" value="Unassembled WGS sequence"/>
</dbReference>
<dbReference type="PANTHER" id="PTHR40072:SF1">
    <property type="entry name" value="MOLYBDOPTERIN-GUANINE DINUCLEOTIDE BIOSYNTHESIS ADAPTER PROTEIN"/>
    <property type="match status" value="1"/>
</dbReference>
<dbReference type="AlphaFoldDB" id="A0A151A1M1"/>
<proteinExistence type="predicted"/>
<organism evidence="2 3">
    <name type="scientific">Staphylococcus kloosii</name>
    <dbReference type="NCBI Taxonomy" id="29384"/>
    <lineage>
        <taxon>Bacteria</taxon>
        <taxon>Bacillati</taxon>
        <taxon>Bacillota</taxon>
        <taxon>Bacilli</taxon>
        <taxon>Bacillales</taxon>
        <taxon>Staphylococcaceae</taxon>
        <taxon>Staphylococcus</taxon>
    </lineage>
</organism>
<comment type="caution">
    <text evidence="2">The sequence shown here is derived from an EMBL/GenBank/DDBJ whole genome shotgun (WGS) entry which is preliminary data.</text>
</comment>
<dbReference type="Gene3D" id="3.40.50.300">
    <property type="entry name" value="P-loop containing nucleotide triphosphate hydrolases"/>
    <property type="match status" value="1"/>
</dbReference>
<dbReference type="Pfam" id="PF03205">
    <property type="entry name" value="MobB"/>
    <property type="match status" value="1"/>
</dbReference>
<dbReference type="GO" id="GO:0005525">
    <property type="term" value="F:GTP binding"/>
    <property type="evidence" value="ECO:0007669"/>
    <property type="project" value="InterPro"/>
</dbReference>